<evidence type="ECO:0000313" key="4">
    <source>
        <dbReference type="EMBL" id="TVY62559.1"/>
    </source>
</evidence>
<dbReference type="PANTHER" id="PTHR39461:SF1">
    <property type="entry name" value="LEA DOMAIN PROTEIN (AFU_ORTHOLOGUE AFUA_8G04920)"/>
    <property type="match status" value="1"/>
</dbReference>
<feature type="region of interest" description="Disordered" evidence="1">
    <location>
        <begin position="92"/>
        <end position="422"/>
    </location>
</feature>
<keyword evidence="2" id="KW-0812">Transmembrane</keyword>
<evidence type="ECO:0000313" key="5">
    <source>
        <dbReference type="Proteomes" id="UP000320707"/>
    </source>
</evidence>
<feature type="compositionally biased region" description="Basic and acidic residues" evidence="1">
    <location>
        <begin position="249"/>
        <end position="260"/>
    </location>
</feature>
<protein>
    <submittedName>
        <fullName evidence="4">Midasin</fullName>
    </submittedName>
</protein>
<name>A0A559KS34_FUSOC</name>
<feature type="compositionally biased region" description="Basic and acidic residues" evidence="1">
    <location>
        <begin position="14"/>
        <end position="24"/>
    </location>
</feature>
<gene>
    <name evidence="4" type="primary">mdn1</name>
    <name evidence="4" type="ORF">Focb16_v004312</name>
</gene>
<feature type="compositionally biased region" description="Basic and acidic residues" evidence="1">
    <location>
        <begin position="1053"/>
        <end position="1073"/>
    </location>
</feature>
<organism evidence="4 5">
    <name type="scientific">Fusarium oxysporum f. sp. cubense</name>
    <dbReference type="NCBI Taxonomy" id="61366"/>
    <lineage>
        <taxon>Eukaryota</taxon>
        <taxon>Fungi</taxon>
        <taxon>Dikarya</taxon>
        <taxon>Ascomycota</taxon>
        <taxon>Pezizomycotina</taxon>
        <taxon>Sordariomycetes</taxon>
        <taxon>Hypocreomycetidae</taxon>
        <taxon>Hypocreales</taxon>
        <taxon>Nectriaceae</taxon>
        <taxon>Fusarium</taxon>
        <taxon>Fusarium oxysporum species complex</taxon>
    </lineage>
</organism>
<proteinExistence type="predicted"/>
<evidence type="ECO:0000259" key="3">
    <source>
        <dbReference type="Pfam" id="PF22485"/>
    </source>
</evidence>
<feature type="compositionally biased region" description="Polar residues" evidence="1">
    <location>
        <begin position="187"/>
        <end position="199"/>
    </location>
</feature>
<dbReference type="Pfam" id="PF12396">
    <property type="entry name" value="DUF3659"/>
    <property type="match status" value="10"/>
</dbReference>
<dbReference type="Pfam" id="PF22485">
    <property type="entry name" value="DUF6987"/>
    <property type="match status" value="1"/>
</dbReference>
<keyword evidence="2" id="KW-1133">Transmembrane helix</keyword>
<feature type="compositionally biased region" description="Acidic residues" evidence="1">
    <location>
        <begin position="1039"/>
        <end position="1052"/>
    </location>
</feature>
<dbReference type="InterPro" id="IPR022124">
    <property type="entry name" value="DUF3659"/>
</dbReference>
<dbReference type="EMBL" id="SRMI01000010">
    <property type="protein sequence ID" value="TVY62559.1"/>
    <property type="molecule type" value="Genomic_DNA"/>
</dbReference>
<feature type="compositionally biased region" description="Basic and acidic residues" evidence="1">
    <location>
        <begin position="334"/>
        <end position="345"/>
    </location>
</feature>
<dbReference type="Proteomes" id="UP000320707">
    <property type="component" value="Unassembled WGS sequence"/>
</dbReference>
<feature type="compositionally biased region" description="Low complexity" evidence="1">
    <location>
        <begin position="142"/>
        <end position="168"/>
    </location>
</feature>
<feature type="compositionally biased region" description="Basic and acidic residues" evidence="1">
    <location>
        <begin position="207"/>
        <end position="242"/>
    </location>
</feature>
<dbReference type="InterPro" id="IPR054256">
    <property type="entry name" value="DUF6987"/>
</dbReference>
<feature type="compositionally biased region" description="Basic and acidic residues" evidence="1">
    <location>
        <begin position="389"/>
        <end position="422"/>
    </location>
</feature>
<accession>A0A559KS34</accession>
<feature type="transmembrane region" description="Helical" evidence="2">
    <location>
        <begin position="1242"/>
        <end position="1261"/>
    </location>
</feature>
<dbReference type="PANTHER" id="PTHR39461">
    <property type="entry name" value="LEA DOMAIN PROTEIN (AFU_ORTHOLOGUE AFUA_8G04920)"/>
    <property type="match status" value="1"/>
</dbReference>
<feature type="transmembrane region" description="Helical" evidence="2">
    <location>
        <begin position="1205"/>
        <end position="1230"/>
    </location>
</feature>
<evidence type="ECO:0000256" key="2">
    <source>
        <dbReference type="SAM" id="Phobius"/>
    </source>
</evidence>
<keyword evidence="2" id="KW-0472">Membrane</keyword>
<feature type="region of interest" description="Disordered" evidence="1">
    <location>
        <begin position="1"/>
        <end position="28"/>
    </location>
</feature>
<comment type="caution">
    <text evidence="4">The sequence shown here is derived from an EMBL/GenBank/DDBJ whole genome shotgun (WGS) entry which is preliminary data.</text>
</comment>
<feature type="compositionally biased region" description="Basic and acidic residues" evidence="1">
    <location>
        <begin position="268"/>
        <end position="321"/>
    </location>
</feature>
<evidence type="ECO:0000256" key="1">
    <source>
        <dbReference type="SAM" id="MobiDB-lite"/>
    </source>
</evidence>
<sequence>MSETKDLSSQVQDTTKDTASKEQESPGAFTVLQPSLVLIVPIAVNLESIPRSGAGVMNDAGEVLDDAGKTVGKIADPDNLQNLIGNTVNQAGDVVSSSGDVLGKTLPIEQGKPEEEEDSHDEEKREYTTQSKDKKSGGLGDAVGSVTGAVGKAVGGATDTVGDTADTVGETDKDAVEGATEGIANKSDATSQATDTRTPAETPGAPEVKDETPDVKSDDQVQDQKDINLEDRDAPDAGDKLKGIPPESGEAKEATDKTEETAEGVPEQAKDIPEEAKEELTSKVDEQDVPKPEDVEEKLQEKTEGVQDEVPKSEVPDKSEAADDLPSGEAPGDDGDKSKTGDDLKSVAPGEEAAGVTDEVQNKAAGGEEAAADLPEDAQSKVAEGEETAEGKVAEGAKTDGDATEEAKDKAAEGEEAAKEPLDFTILKGTTVDKEGNLVNEKGDKLGKVVEGELKQLIGLSSDDQGVIWDKTGKQLGKAKPIPEWDREQLDFSILKGTTVDKEGNLVNDKSHLIGRVTEGEIKQLMGLTADEQGTIWDRTGKKVGKAEPLPEWERGEQKDYSILKGTTVDKNGNLVNEKGHLFGKVVEGEIKQLIGLASDDQGTIWDRTGKAVGKAEPLPEWERGEQKDFSILKGAVVDKEGGLINDKGDTIGKVTEGEIRQLVGLRSDENGKIWRDGKVVGQAEPLAEWDRVQKKDRSILKGTKVNKVGKLVDSNGTVLGKVVEGDLKELVGKRADENGDVWNDFGEVIGKAEPVSVSEREDKPSAPFEHFPGATVESDGRVMYQGEQVGEVIEGDPKQLKGSEVDEDGDILDRRGNTVGKAKRWEAPEAEEEKPVDKSALAGKRVNKAGNLVSESGEIYGRVIEGDVKKLVGRMSDREGNIRSESGDIIGKAELFSEGERGGKKDGPFAGLKNCTVSKDGKVVNQAGETVGRLVIGDAKALVGRAVDDDGEIVDSNGNVIGKAERWEEPEKEHKHNPLAGRKVNREGNVVDADGNIIGKLTSGELLDCAGKEIDEDGDVFNQKGSVIGHVSLLEDIPKEEEPESEGETEEERIKREQAEADEKKQAEEAEKNKKLAQSLAYQIEQTLERLRPICKSIKDKISAAEAQKPEDRDEEELVRQVKPLIEEGGKILTETNGIIRGLDPDGRISRNAKQKTAAGEATPEEAHLANLLKELSTEIQTTIEEGKRKLEGMPHAKKEINPLWALLAEPLFQIVVAVGLLLSGVLGLVGKLLGPILNPLLNGLGLGGLLDGLLGGLGLKKILSGLGLGVVVGTVTGKK</sequence>
<feature type="domain" description="DUF6987" evidence="3">
    <location>
        <begin position="1066"/>
        <end position="1271"/>
    </location>
</feature>
<feature type="region of interest" description="Disordered" evidence="1">
    <location>
        <begin position="1033"/>
        <end position="1073"/>
    </location>
</feature>
<feature type="compositionally biased region" description="Basic and acidic residues" evidence="1">
    <location>
        <begin position="121"/>
        <end position="136"/>
    </location>
</feature>
<reference evidence="4 5" key="1">
    <citation type="journal article" date="2019" name="Microbiol. Resour. Announc.">
        <title>High-quality draft genome sequence of Fusarium oxysporum f. sp. cubense strain 160527, a causal agent of Panama disease.</title>
        <authorList>
            <person name="Asai S."/>
            <person name="Ayukawa Y."/>
            <person name="Gan P."/>
            <person name="Masuda S."/>
            <person name="Komatsu K."/>
            <person name="Shirasu K."/>
            <person name="Arie T."/>
        </authorList>
    </citation>
    <scope>NUCLEOTIDE SEQUENCE [LARGE SCALE GENOMIC DNA]</scope>
    <source>
        <strain evidence="4 5">160527</strain>
    </source>
</reference>